<name>A0A2K3KPT5_TRIPR</name>
<dbReference type="EMBL" id="ASHM01225337">
    <property type="protein sequence ID" value="PNX68311.1"/>
    <property type="molecule type" value="Genomic_DNA"/>
</dbReference>
<gene>
    <name evidence="1" type="ORF">L195_g063921</name>
</gene>
<dbReference type="AlphaFoldDB" id="A0A2K3KPT5"/>
<sequence length="50" mass="5600">MAAVVRPWVPRDVATLYLGVQAFGEENLIDIRLSNLYGNPRLADRTVESL</sequence>
<evidence type="ECO:0000313" key="2">
    <source>
        <dbReference type="Proteomes" id="UP000236291"/>
    </source>
</evidence>
<organism evidence="1 2">
    <name type="scientific">Trifolium pratense</name>
    <name type="common">Red clover</name>
    <dbReference type="NCBI Taxonomy" id="57577"/>
    <lineage>
        <taxon>Eukaryota</taxon>
        <taxon>Viridiplantae</taxon>
        <taxon>Streptophyta</taxon>
        <taxon>Embryophyta</taxon>
        <taxon>Tracheophyta</taxon>
        <taxon>Spermatophyta</taxon>
        <taxon>Magnoliopsida</taxon>
        <taxon>eudicotyledons</taxon>
        <taxon>Gunneridae</taxon>
        <taxon>Pentapetalae</taxon>
        <taxon>rosids</taxon>
        <taxon>fabids</taxon>
        <taxon>Fabales</taxon>
        <taxon>Fabaceae</taxon>
        <taxon>Papilionoideae</taxon>
        <taxon>50 kb inversion clade</taxon>
        <taxon>NPAAA clade</taxon>
        <taxon>Hologalegina</taxon>
        <taxon>IRL clade</taxon>
        <taxon>Trifolieae</taxon>
        <taxon>Trifolium</taxon>
    </lineage>
</organism>
<comment type="caution">
    <text evidence="1">The sequence shown here is derived from an EMBL/GenBank/DDBJ whole genome shotgun (WGS) entry which is preliminary data.</text>
</comment>
<reference evidence="1 2" key="1">
    <citation type="journal article" date="2014" name="Am. J. Bot.">
        <title>Genome assembly and annotation for red clover (Trifolium pratense; Fabaceae).</title>
        <authorList>
            <person name="Istvanek J."/>
            <person name="Jaros M."/>
            <person name="Krenek A."/>
            <person name="Repkova J."/>
        </authorList>
    </citation>
    <scope>NUCLEOTIDE SEQUENCE [LARGE SCALE GENOMIC DNA]</scope>
    <source>
        <strain evidence="2">cv. Tatra</strain>
        <tissue evidence="1">Young leaves</tissue>
    </source>
</reference>
<reference evidence="1 2" key="2">
    <citation type="journal article" date="2017" name="Front. Plant Sci.">
        <title>Gene Classification and Mining of Molecular Markers Useful in Red Clover (Trifolium pratense) Breeding.</title>
        <authorList>
            <person name="Istvanek J."/>
            <person name="Dluhosova J."/>
            <person name="Dluhos P."/>
            <person name="Patkova L."/>
            <person name="Nedelnik J."/>
            <person name="Repkova J."/>
        </authorList>
    </citation>
    <scope>NUCLEOTIDE SEQUENCE [LARGE SCALE GENOMIC DNA]</scope>
    <source>
        <strain evidence="2">cv. Tatra</strain>
        <tissue evidence="1">Young leaves</tissue>
    </source>
</reference>
<protein>
    <submittedName>
        <fullName evidence="1">Uncharacterized protein</fullName>
    </submittedName>
</protein>
<evidence type="ECO:0000313" key="1">
    <source>
        <dbReference type="EMBL" id="PNX68311.1"/>
    </source>
</evidence>
<accession>A0A2K3KPT5</accession>
<proteinExistence type="predicted"/>
<feature type="non-terminal residue" evidence="1">
    <location>
        <position position="50"/>
    </location>
</feature>
<dbReference type="Proteomes" id="UP000236291">
    <property type="component" value="Unassembled WGS sequence"/>
</dbReference>